<dbReference type="EMBL" id="AAWL01000001">
    <property type="protein sequence ID" value="EAX48899.1"/>
    <property type="molecule type" value="Genomic_DNA"/>
</dbReference>
<accession>A1HM50</accession>
<keyword evidence="1" id="KW-0378">Hydrolase</keyword>
<dbReference type="PANTHER" id="PTHR43434">
    <property type="entry name" value="PHOSPHOGLYCOLATE PHOSPHATASE"/>
    <property type="match status" value="1"/>
</dbReference>
<dbReference type="PANTHER" id="PTHR43434:SF1">
    <property type="entry name" value="PHOSPHOGLYCOLATE PHOSPHATASE"/>
    <property type="match status" value="1"/>
</dbReference>
<evidence type="ECO:0000313" key="1">
    <source>
        <dbReference type="EMBL" id="EAX48899.1"/>
    </source>
</evidence>
<dbReference type="GO" id="GO:0005829">
    <property type="term" value="C:cytosol"/>
    <property type="evidence" value="ECO:0007669"/>
    <property type="project" value="TreeGrafter"/>
</dbReference>
<dbReference type="SUPFAM" id="SSF56784">
    <property type="entry name" value="HAD-like"/>
    <property type="match status" value="1"/>
</dbReference>
<keyword evidence="2" id="KW-1185">Reference proteome</keyword>
<dbReference type="AlphaFoldDB" id="A1HM50"/>
<protein>
    <submittedName>
        <fullName evidence="1">Hydrolase, haloacid dehalogenase-like family</fullName>
    </submittedName>
</protein>
<dbReference type="GO" id="GO:0008967">
    <property type="term" value="F:phosphoglycolate phosphatase activity"/>
    <property type="evidence" value="ECO:0007669"/>
    <property type="project" value="TreeGrafter"/>
</dbReference>
<dbReference type="Pfam" id="PF13242">
    <property type="entry name" value="Hydrolase_like"/>
    <property type="match status" value="1"/>
</dbReference>
<gene>
    <name evidence="1" type="ORF">TcarDRAFT_2588</name>
</gene>
<dbReference type="InterPro" id="IPR023198">
    <property type="entry name" value="PGP-like_dom2"/>
</dbReference>
<dbReference type="Proteomes" id="UP000005139">
    <property type="component" value="Unassembled WGS sequence"/>
</dbReference>
<evidence type="ECO:0000313" key="2">
    <source>
        <dbReference type="Proteomes" id="UP000005139"/>
    </source>
</evidence>
<reference evidence="1 2" key="2">
    <citation type="submission" date="2007-01" db="EMBL/GenBank/DDBJ databases">
        <title>Sequencing of the draft genome and assembly of Thermosinus carboxydivorans Nor1.</title>
        <authorList>
            <consortium name="US DOE Joint Genome Institute (JGI-PGF)"/>
            <person name="Copeland A."/>
            <person name="Lucas S."/>
            <person name="Lapidus A."/>
            <person name="Barry K."/>
            <person name="Glavina del Rio T."/>
            <person name="Dalin E."/>
            <person name="Tice H."/>
            <person name="Bruce D."/>
            <person name="Pitluck S."/>
            <person name="Richardson P."/>
        </authorList>
    </citation>
    <scope>NUCLEOTIDE SEQUENCE [LARGE SCALE GENOMIC DNA]</scope>
    <source>
        <strain evidence="1 2">Nor1</strain>
    </source>
</reference>
<dbReference type="GO" id="GO:0006281">
    <property type="term" value="P:DNA repair"/>
    <property type="evidence" value="ECO:0007669"/>
    <property type="project" value="TreeGrafter"/>
</dbReference>
<sequence length="222" mass="23953">MRTDRAGLYAFAHATRDLYGDAAFDFGSIKTAGMTDCYIAGQIIARVTGRAATAGEVQALLSRYEQLLPEYLAIRQGRLMPAVADILACLASDCSYVSLLLTGNTRAGAKAKLTRYGIVQYFDFAASGFGDNTFDRCELAVQALAAAQRRYSVHADRIFVIGDTPNDIRCGKAIGARTIAVATGTYSLDELTQHNPWWAVKQLPPPAEFIAKLAQGLDYIGG</sequence>
<comment type="caution">
    <text evidence="1">The sequence shown here is derived from an EMBL/GenBank/DDBJ whole genome shotgun (WGS) entry which is preliminary data.</text>
</comment>
<dbReference type="eggNOG" id="COG0546">
    <property type="taxonomic scope" value="Bacteria"/>
</dbReference>
<name>A1HM50_9FIRM</name>
<reference evidence="1 2" key="1">
    <citation type="submission" date="2007-01" db="EMBL/GenBank/DDBJ databases">
        <title>Annotation of the draft genome assembly of Thermosinus carboxydivorans Nor1.</title>
        <authorList>
            <consortium name="US DOE Joint Genome Institute (JGI-ORNL)"/>
            <person name="Larimer F."/>
            <person name="Land M."/>
            <person name="Hauser L."/>
        </authorList>
    </citation>
    <scope>NUCLEOTIDE SEQUENCE [LARGE SCALE GENOMIC DNA]</scope>
    <source>
        <strain evidence="1 2">Nor1</strain>
    </source>
</reference>
<dbReference type="Gene3D" id="3.40.50.1000">
    <property type="entry name" value="HAD superfamily/HAD-like"/>
    <property type="match status" value="1"/>
</dbReference>
<dbReference type="InterPro" id="IPR036412">
    <property type="entry name" value="HAD-like_sf"/>
</dbReference>
<dbReference type="InterPro" id="IPR023214">
    <property type="entry name" value="HAD_sf"/>
</dbReference>
<dbReference type="InterPro" id="IPR050155">
    <property type="entry name" value="HAD-like_hydrolase_sf"/>
</dbReference>
<organism evidence="1 2">
    <name type="scientific">Thermosinus carboxydivorans Nor1</name>
    <dbReference type="NCBI Taxonomy" id="401526"/>
    <lineage>
        <taxon>Bacteria</taxon>
        <taxon>Bacillati</taxon>
        <taxon>Bacillota</taxon>
        <taxon>Negativicutes</taxon>
        <taxon>Selenomonadales</taxon>
        <taxon>Sporomusaceae</taxon>
        <taxon>Thermosinus</taxon>
    </lineage>
</organism>
<dbReference type="Gene3D" id="1.10.150.240">
    <property type="entry name" value="Putative phosphatase, domain 2"/>
    <property type="match status" value="1"/>
</dbReference>
<proteinExistence type="predicted"/>